<keyword evidence="7" id="KW-0732">Signal</keyword>
<dbReference type="EC" id="2.4.1.21" evidence="3"/>
<protein>
    <recommendedName>
        <fullName evidence="3">starch synthase</fullName>
        <ecNumber evidence="3">2.4.1.21</ecNumber>
    </recommendedName>
</protein>
<keyword evidence="6" id="KW-0750">Starch biosynthesis</keyword>
<dbReference type="PANTHER" id="PTHR46083">
    <property type="match status" value="1"/>
</dbReference>
<proteinExistence type="predicted"/>
<feature type="signal peptide" evidence="7">
    <location>
        <begin position="1"/>
        <end position="22"/>
    </location>
</feature>
<evidence type="ECO:0000256" key="6">
    <source>
        <dbReference type="ARBA" id="ARBA00022922"/>
    </source>
</evidence>
<feature type="domain" description="Starch synthase catalytic" evidence="8">
    <location>
        <begin position="39"/>
        <end position="116"/>
    </location>
</feature>
<keyword evidence="4" id="KW-0328">Glycosyltransferase</keyword>
<keyword evidence="5" id="KW-0808">Transferase</keyword>
<organism evidence="9 10">
    <name type="scientific">Haematococcus lacustris</name>
    <name type="common">Green alga</name>
    <name type="synonym">Haematococcus pluvialis</name>
    <dbReference type="NCBI Taxonomy" id="44745"/>
    <lineage>
        <taxon>Eukaryota</taxon>
        <taxon>Viridiplantae</taxon>
        <taxon>Chlorophyta</taxon>
        <taxon>core chlorophytes</taxon>
        <taxon>Chlorophyceae</taxon>
        <taxon>CS clade</taxon>
        <taxon>Chlamydomonadales</taxon>
        <taxon>Haematococcaceae</taxon>
        <taxon>Haematococcus</taxon>
    </lineage>
</organism>
<gene>
    <name evidence="9" type="ORF">HaLaN_19075</name>
</gene>
<comment type="pathway">
    <text evidence="2">Glycan biosynthesis; starch biosynthesis.</text>
</comment>
<dbReference type="EMBL" id="BLLF01001889">
    <property type="protein sequence ID" value="GFH21717.1"/>
    <property type="molecule type" value="Genomic_DNA"/>
</dbReference>
<evidence type="ECO:0000256" key="5">
    <source>
        <dbReference type="ARBA" id="ARBA00022679"/>
    </source>
</evidence>
<evidence type="ECO:0000313" key="10">
    <source>
        <dbReference type="Proteomes" id="UP000485058"/>
    </source>
</evidence>
<dbReference type="Gene3D" id="3.40.50.2000">
    <property type="entry name" value="Glycogen Phosphorylase B"/>
    <property type="match status" value="2"/>
</dbReference>
<keyword evidence="10" id="KW-1185">Reference proteome</keyword>
<evidence type="ECO:0000256" key="2">
    <source>
        <dbReference type="ARBA" id="ARBA00004727"/>
    </source>
</evidence>
<comment type="caution">
    <text evidence="9">The sequence shown here is derived from an EMBL/GenBank/DDBJ whole genome shotgun (WGS) entry which is preliminary data.</text>
</comment>
<accession>A0A699ZG56</accession>
<dbReference type="UniPathway" id="UPA00152"/>
<name>A0A699ZG56_HAELA</name>
<evidence type="ECO:0000256" key="1">
    <source>
        <dbReference type="ARBA" id="ARBA00001478"/>
    </source>
</evidence>
<evidence type="ECO:0000256" key="7">
    <source>
        <dbReference type="SAM" id="SignalP"/>
    </source>
</evidence>
<reference evidence="9 10" key="1">
    <citation type="submission" date="2020-02" db="EMBL/GenBank/DDBJ databases">
        <title>Draft genome sequence of Haematococcus lacustris strain NIES-144.</title>
        <authorList>
            <person name="Morimoto D."/>
            <person name="Nakagawa S."/>
            <person name="Yoshida T."/>
            <person name="Sawayama S."/>
        </authorList>
    </citation>
    <scope>NUCLEOTIDE SEQUENCE [LARGE SCALE GENOMIC DNA]</scope>
    <source>
        <strain evidence="9 10">NIES-144</strain>
    </source>
</reference>
<dbReference type="GO" id="GO:0019252">
    <property type="term" value="P:starch biosynthetic process"/>
    <property type="evidence" value="ECO:0007669"/>
    <property type="project" value="UniProtKB-UniPathway"/>
</dbReference>
<dbReference type="CDD" id="cd03791">
    <property type="entry name" value="GT5_Glycogen_synthase_DULL1-like"/>
    <property type="match status" value="1"/>
</dbReference>
<evidence type="ECO:0000256" key="4">
    <source>
        <dbReference type="ARBA" id="ARBA00022676"/>
    </source>
</evidence>
<dbReference type="Proteomes" id="UP000485058">
    <property type="component" value="Unassembled WGS sequence"/>
</dbReference>
<dbReference type="Pfam" id="PF08323">
    <property type="entry name" value="Glyco_transf_5"/>
    <property type="match status" value="1"/>
</dbReference>
<evidence type="ECO:0000313" key="9">
    <source>
        <dbReference type="EMBL" id="GFH21717.1"/>
    </source>
</evidence>
<evidence type="ECO:0000256" key="3">
    <source>
        <dbReference type="ARBA" id="ARBA00012588"/>
    </source>
</evidence>
<dbReference type="SUPFAM" id="SSF53756">
    <property type="entry name" value="UDP-Glycosyltransferase/glycogen phosphorylase"/>
    <property type="match status" value="1"/>
</dbReference>
<evidence type="ECO:0000259" key="8">
    <source>
        <dbReference type="Pfam" id="PF08323"/>
    </source>
</evidence>
<dbReference type="GO" id="GO:0009011">
    <property type="term" value="F:alpha-1,4-glucan glucosyltransferase (ADP-glucose donor) activity"/>
    <property type="evidence" value="ECO:0007669"/>
    <property type="project" value="UniProtKB-EC"/>
</dbReference>
<comment type="catalytic activity">
    <reaction evidence="1">
        <text>[(1-&gt;4)-alpha-D-glucosyl](n) + ADP-alpha-D-glucose = [(1-&gt;4)-alpha-D-glucosyl](n+1) + ADP + H(+)</text>
        <dbReference type="Rhea" id="RHEA:18189"/>
        <dbReference type="Rhea" id="RHEA-COMP:9584"/>
        <dbReference type="Rhea" id="RHEA-COMP:9587"/>
        <dbReference type="ChEBI" id="CHEBI:15378"/>
        <dbReference type="ChEBI" id="CHEBI:15444"/>
        <dbReference type="ChEBI" id="CHEBI:57498"/>
        <dbReference type="ChEBI" id="CHEBI:456216"/>
        <dbReference type="EC" id="2.4.1.21"/>
    </reaction>
</comment>
<dbReference type="AlphaFoldDB" id="A0A699ZG56"/>
<dbReference type="PANTHER" id="PTHR46083:SF5">
    <property type="entry name" value="STARCH SYNTHASE 3, CHLOROPLASTIC_AMYLOPLASTIC"/>
    <property type="match status" value="1"/>
</dbReference>
<sequence>MVTGCLSLQLVVLPPSLPLAAAAFCSATAPQQQCAVMPAALEFLLRTNRQPDILHCHDWSTAHVAKAFWEDYQPYGLWKPKVIFTIHNLNYGQKKLAEAADYCQKFTTVSPTYAYETGSTPLIAKNAHKFCGIRNGIDLDLWDPEHNQFLPAPIVPEQVAQGKQAARNELRKRVNLSGWQDKFVVAVVSRLTPQKGVSLIKHTAFRTIERGGQWRRWQVLRWWVEEVAGVVMAAREAMAVAEPCGEAASLMMPGPMLQALAGALDRCLVALGLKLNAPRCVQALQSSDSASGGWGVTGEPAAPGNAESEAAFAEFSELQASMGGQDAAFQFKYDEPLSHLIYAAADIVVVPSMFEPCGLTQLIAMRYGAVPVVRHTGGLRDTVFDVDYDKARAAWEMHGSSDFQRDNLDATNGFAFEGTDTTALDYALNRAIDAWYNDRAWFVGLQRRVMEQDWSWNKPALDYIELYANASKQ</sequence>
<feature type="chain" id="PRO_5025657481" description="starch synthase" evidence="7">
    <location>
        <begin position="23"/>
        <end position="473"/>
    </location>
</feature>
<dbReference type="InterPro" id="IPR013534">
    <property type="entry name" value="Starch_synth_cat_dom"/>
</dbReference>